<reference evidence="11" key="1">
    <citation type="journal article" date="2014" name="Nucleic Acids Res.">
        <title>The evolutionary dynamics of variant antigen genes in Babesia reveal a history of genomic innovation underlying host-parasite interaction.</title>
        <authorList>
            <person name="Jackson A.P."/>
            <person name="Otto T.D."/>
            <person name="Darby A."/>
            <person name="Ramaprasad A."/>
            <person name="Xia D."/>
            <person name="Echaide I.E."/>
            <person name="Farber M."/>
            <person name="Gahlot S."/>
            <person name="Gamble J."/>
            <person name="Gupta D."/>
            <person name="Gupta Y."/>
            <person name="Jackson L."/>
            <person name="Malandrin L."/>
            <person name="Malas T.B."/>
            <person name="Moussa E."/>
            <person name="Nair M."/>
            <person name="Reid A.J."/>
            <person name="Sanders M."/>
            <person name="Sharma J."/>
            <person name="Tracey A."/>
            <person name="Quail M.A."/>
            <person name="Weir W."/>
            <person name="Wastling J.M."/>
            <person name="Hall N."/>
            <person name="Willadsen P."/>
            <person name="Lingelbach K."/>
            <person name="Shiels B."/>
            <person name="Tait A."/>
            <person name="Berriman M."/>
            <person name="Allred D.R."/>
            <person name="Pain A."/>
        </authorList>
    </citation>
    <scope>NUCLEOTIDE SEQUENCE [LARGE SCALE GENOMIC DNA]</scope>
    <source>
        <strain evidence="11">Bond</strain>
    </source>
</reference>
<evidence type="ECO:0000256" key="4">
    <source>
        <dbReference type="ARBA" id="ARBA00022737"/>
    </source>
</evidence>
<feature type="domain" description="PRP1 splicing factor N-terminal" evidence="8">
    <location>
        <begin position="53"/>
        <end position="180"/>
    </location>
</feature>
<dbReference type="VEuPathDB" id="PiroplasmaDB:BBBOND_0107320"/>
<evidence type="ECO:0000256" key="7">
    <source>
        <dbReference type="SAM" id="MobiDB-lite"/>
    </source>
</evidence>
<proteinExistence type="inferred from homology"/>
<keyword evidence="5" id="KW-0508">mRNA splicing</keyword>
<feature type="region of interest" description="Disordered" evidence="7">
    <location>
        <begin position="1"/>
        <end position="27"/>
    </location>
</feature>
<evidence type="ECO:0000259" key="8">
    <source>
        <dbReference type="Pfam" id="PF06424"/>
    </source>
</evidence>
<evidence type="ECO:0000313" key="11">
    <source>
        <dbReference type="Proteomes" id="UP000033188"/>
    </source>
</evidence>
<sequence length="1042" mass="115822">MSLLPGARKFVPPPASSAPAHYAPGAGRGATAFTTRADFGYAAATASDPFGKPPPGYVPGRGRGATSFAGGVSRDDVADALDRSVVGGEDTVNLENEHLFQDAEYDDEDREADLIYESIDMRMDDRRRSRRESQIKAEVNRQRSEKPTIHQQLAPLKRELEALTMEDWESIPSIGDYSLKRKQQNKRQPQYTAAPDSLLYSARAHMQSDTSIGTSTPLGFATPLGIMGGSATPLGARSVSVMRTPAGTTSSLNDLGEARGAVLSITLDKVMDNLSGQTVVDPKGYLTDLNAMNIKSDSDIADIKKARTLLKSVIATNPTHAPGWIAAARIEELAGKLSSAREIIAQACEKCGDREDVWLEAARLEKPEYAKAVLAKAVRMVPKSVKIWVEAANRESNTNDKRRILRKALEFVPNSVRLWKDAISLEDETNAYIMLKRAVECVPDSVDLWLALARLCPYQEAQKVLNEARKQLPTNPDIWITAAKLEESNGNKPMVEKIIARGLENLTKKGVIHVRSNWLKNAEVCENNSFVATAQAIVKCTMTTGLDPSMYLDSWLQDGEQFEEKGLYGCARAVYRSALDQMKTKKSLWLALAELETKHGSPTDVDDVLTQATKYCPNSEILWLMLAKHKWLQGDVEAARAILADAHSKNQESEAISLAAVKLEREHDEFDRARELLVRARKQCGTRKIWMQSVQLERQLGNYSVAIDMCEEALQLHPYFDKLWMIAGQMRLELPEPNLLEAVGIFKCGTENCPWSTALWLLALEALMRNDEQAKARAMVDMAKTKIRCILGPRLKQSEKVVTVNTKRLSQTELVRIAKAASNHPEGEVTSQEEDQELVDGLVETIMKTCDLLWLRAIDIELECGSATNAHFMISSALQEFPESGCLWARAIFLEEKNAQNSKAVDALNQCPNSPIVVMAAARLFWRDKKTLKARKWFQRALALDDTNGIVWGTFLAFELEGGDSEAIKEVINGCVKAEPNAGYEWCAVVKRVANWRLPWPHKLYRFVEEYHHDILSNALEKLPPDIKSVLIPGEAPVENDS</sequence>
<gene>
    <name evidence="10" type="ORF">BBBOND_0107320</name>
</gene>
<evidence type="ECO:0000259" key="9">
    <source>
        <dbReference type="Pfam" id="PF23231"/>
    </source>
</evidence>
<dbReference type="GO" id="GO:0046540">
    <property type="term" value="C:U4/U6 x U5 tri-snRNP complex"/>
    <property type="evidence" value="ECO:0007669"/>
    <property type="project" value="TreeGrafter"/>
</dbReference>
<dbReference type="GO" id="GO:0071013">
    <property type="term" value="C:catalytic step 2 spliceosome"/>
    <property type="evidence" value="ECO:0007669"/>
    <property type="project" value="TreeGrafter"/>
</dbReference>
<dbReference type="InterPro" id="IPR010491">
    <property type="entry name" value="PRP1_N"/>
</dbReference>
<dbReference type="Gene3D" id="1.25.40.10">
    <property type="entry name" value="Tetratricopeptide repeat domain"/>
    <property type="match status" value="4"/>
</dbReference>
<dbReference type="RefSeq" id="XP_012766609.1">
    <property type="nucleotide sequence ID" value="XM_012911155.1"/>
</dbReference>
<dbReference type="SUPFAM" id="SSF48452">
    <property type="entry name" value="TPR-like"/>
    <property type="match status" value="3"/>
</dbReference>
<feature type="domain" description="PRP1 splicing factor N-terminal" evidence="8">
    <location>
        <begin position="18"/>
        <end position="44"/>
    </location>
</feature>
<evidence type="ECO:0000256" key="1">
    <source>
        <dbReference type="ARBA" id="ARBA00004123"/>
    </source>
</evidence>
<dbReference type="InterPro" id="IPR011990">
    <property type="entry name" value="TPR-like_helical_dom_sf"/>
</dbReference>
<dbReference type="Pfam" id="PF23231">
    <property type="entry name" value="HAT_Syf1_CNRKL1_C"/>
    <property type="match status" value="1"/>
</dbReference>
<dbReference type="InterPro" id="IPR045075">
    <property type="entry name" value="Syf1-like"/>
</dbReference>
<accession>A0A061D1B3</accession>
<evidence type="ECO:0000256" key="2">
    <source>
        <dbReference type="ARBA" id="ARBA00008644"/>
    </source>
</evidence>
<dbReference type="Pfam" id="PF13428">
    <property type="entry name" value="TPR_14"/>
    <property type="match status" value="1"/>
</dbReference>
<dbReference type="GO" id="GO:0000244">
    <property type="term" value="P:spliceosomal tri-snRNP complex assembly"/>
    <property type="evidence" value="ECO:0007669"/>
    <property type="project" value="TreeGrafter"/>
</dbReference>
<dbReference type="PANTHER" id="PTHR11246:SF1">
    <property type="entry name" value="PRE-MRNA-PROCESSING FACTOR 6"/>
    <property type="match status" value="1"/>
</dbReference>
<feature type="domain" description="Pre-mRNA-splicing factor Syf1/CRNKL1-like C-terminal HAT-repeats" evidence="9">
    <location>
        <begin position="474"/>
        <end position="704"/>
    </location>
</feature>
<dbReference type="AlphaFoldDB" id="A0A061D1B3"/>
<evidence type="ECO:0000256" key="3">
    <source>
        <dbReference type="ARBA" id="ARBA00022664"/>
    </source>
</evidence>
<dbReference type="InterPro" id="IPR055430">
    <property type="entry name" value="HAT_Syf1_CNRKL1_C"/>
</dbReference>
<protein>
    <submittedName>
        <fullName evidence="10">U5 snRNP-associated subunit, putaitve, putative</fullName>
    </submittedName>
</protein>
<evidence type="ECO:0000256" key="6">
    <source>
        <dbReference type="ARBA" id="ARBA00023242"/>
    </source>
</evidence>
<keyword evidence="11" id="KW-1185">Reference proteome</keyword>
<dbReference type="STRING" id="5866.A0A061D1B3"/>
<dbReference type="GeneID" id="24562964"/>
<evidence type="ECO:0000256" key="5">
    <source>
        <dbReference type="ARBA" id="ARBA00023187"/>
    </source>
</evidence>
<evidence type="ECO:0000313" key="10">
    <source>
        <dbReference type="EMBL" id="CDR94423.1"/>
    </source>
</evidence>
<dbReference type="Pfam" id="PF06424">
    <property type="entry name" value="PRP1_N"/>
    <property type="match status" value="2"/>
</dbReference>
<keyword evidence="6" id="KW-0539">Nucleus</keyword>
<feature type="region of interest" description="Disordered" evidence="7">
    <location>
        <begin position="125"/>
        <end position="148"/>
    </location>
</feature>
<keyword evidence="3" id="KW-0507">mRNA processing</keyword>
<dbReference type="SMART" id="SM00386">
    <property type="entry name" value="HAT"/>
    <property type="match status" value="12"/>
</dbReference>
<feature type="compositionally biased region" description="Low complexity" evidence="7">
    <location>
        <begin position="17"/>
        <end position="27"/>
    </location>
</feature>
<organism evidence="10 11">
    <name type="scientific">Babesia bigemina</name>
    <dbReference type="NCBI Taxonomy" id="5866"/>
    <lineage>
        <taxon>Eukaryota</taxon>
        <taxon>Sar</taxon>
        <taxon>Alveolata</taxon>
        <taxon>Apicomplexa</taxon>
        <taxon>Aconoidasida</taxon>
        <taxon>Piroplasmida</taxon>
        <taxon>Babesiidae</taxon>
        <taxon>Babesia</taxon>
    </lineage>
</organism>
<dbReference type="PANTHER" id="PTHR11246">
    <property type="entry name" value="PRE-MRNA SPLICING FACTOR"/>
    <property type="match status" value="1"/>
</dbReference>
<dbReference type="Proteomes" id="UP000033188">
    <property type="component" value="Chromosome 1"/>
</dbReference>
<dbReference type="EMBL" id="LK391707">
    <property type="protein sequence ID" value="CDR94423.1"/>
    <property type="molecule type" value="Genomic_DNA"/>
</dbReference>
<comment type="subcellular location">
    <subcellularLocation>
        <location evidence="1">Nucleus</location>
    </subcellularLocation>
</comment>
<keyword evidence="4" id="KW-0677">Repeat</keyword>
<name>A0A061D1B3_BABBI</name>
<comment type="similarity">
    <text evidence="2">Belongs to the crooked-neck family.</text>
</comment>
<dbReference type="InterPro" id="IPR003107">
    <property type="entry name" value="HAT"/>
</dbReference>
<dbReference type="OrthoDB" id="440128at2759"/>
<dbReference type="KEGG" id="bbig:BBBOND_0107320"/>
<dbReference type="OMA" id="DGWAWYY"/>